<gene>
    <name evidence="3" type="ORF">GFSPODELE1_LOCUS2070</name>
</gene>
<evidence type="ECO:0000256" key="1">
    <source>
        <dbReference type="SAM" id="Phobius"/>
    </source>
</evidence>
<keyword evidence="1" id="KW-0812">Transmembrane</keyword>
<proteinExistence type="predicted"/>
<accession>A0ABP1CRD6</accession>
<feature type="transmembrane region" description="Helical" evidence="1">
    <location>
        <begin position="106"/>
        <end position="126"/>
    </location>
</feature>
<feature type="transmembrane region" description="Helical" evidence="1">
    <location>
        <begin position="146"/>
        <end position="166"/>
    </location>
</feature>
<feature type="transmembrane region" description="Helical" evidence="1">
    <location>
        <begin position="52"/>
        <end position="72"/>
    </location>
</feature>
<dbReference type="Pfam" id="PF20151">
    <property type="entry name" value="DUF6533"/>
    <property type="match status" value="1"/>
</dbReference>
<evidence type="ECO:0000313" key="3">
    <source>
        <dbReference type="EMBL" id="CAL1698255.1"/>
    </source>
</evidence>
<keyword evidence="1" id="KW-0472">Membrane</keyword>
<dbReference type="EMBL" id="OZ037953">
    <property type="protein sequence ID" value="CAL1698255.1"/>
    <property type="molecule type" value="Genomic_DNA"/>
</dbReference>
<protein>
    <recommendedName>
        <fullName evidence="2">DUF6533 domain-containing protein</fullName>
    </recommendedName>
</protein>
<evidence type="ECO:0000259" key="2">
    <source>
        <dbReference type="Pfam" id="PF20151"/>
    </source>
</evidence>
<dbReference type="Proteomes" id="UP001497453">
    <property type="component" value="Chromosome 10"/>
</dbReference>
<feature type="transmembrane region" description="Helical" evidence="1">
    <location>
        <begin position="178"/>
        <end position="199"/>
    </location>
</feature>
<organism evidence="3 4">
    <name type="scientific">Somion occarium</name>
    <dbReference type="NCBI Taxonomy" id="3059160"/>
    <lineage>
        <taxon>Eukaryota</taxon>
        <taxon>Fungi</taxon>
        <taxon>Dikarya</taxon>
        <taxon>Basidiomycota</taxon>
        <taxon>Agaricomycotina</taxon>
        <taxon>Agaricomycetes</taxon>
        <taxon>Polyporales</taxon>
        <taxon>Cerrenaceae</taxon>
        <taxon>Somion</taxon>
    </lineage>
</organism>
<keyword evidence="4" id="KW-1185">Reference proteome</keyword>
<keyword evidence="1" id="KW-1133">Transmembrane helix</keyword>
<evidence type="ECO:0000313" key="4">
    <source>
        <dbReference type="Proteomes" id="UP001497453"/>
    </source>
</evidence>
<reference evidence="4" key="1">
    <citation type="submission" date="2024-04" db="EMBL/GenBank/DDBJ databases">
        <authorList>
            <person name="Shaw F."/>
            <person name="Minotto A."/>
        </authorList>
    </citation>
    <scope>NUCLEOTIDE SEQUENCE [LARGE SCALE GENOMIC DNA]</scope>
</reference>
<name>A0ABP1CRD6_9APHY</name>
<sequence>MAELGFTPDEMISQISQYYLEAYITLAALVLAAYDTILTFSQEVCCIWQRKFTGVTLLYVVIRYGTILNIVLQGIGGIWSFESVSHASLELLPLTACASGPFAKEIGLQFCLCFFSACLHHAFIYISSLGHRHGFCFIMPVVTRAISIGTDLAILGFTLLETANVFKASQSLQVKTSITILIVHNGALQFIAFLVLNTISMTLDTLSVALLSTVASNSSQVLTINSSITSILLSHFLLDLRSIYQSDSNNSNSEPGSTIHFANSIVGNMGATLDAPWTTEDDEDRRLEDQSVTYSHNPFATGLLEAVTLAEENPERNTWRNTETGLLDLHNVPVAALVAAGYIELQDMA</sequence>
<feature type="domain" description="DUF6533" evidence="2">
    <location>
        <begin position="23"/>
        <end position="68"/>
    </location>
</feature>
<feature type="transmembrane region" description="Helical" evidence="1">
    <location>
        <begin position="20"/>
        <end position="40"/>
    </location>
</feature>
<dbReference type="InterPro" id="IPR045340">
    <property type="entry name" value="DUF6533"/>
</dbReference>